<dbReference type="EMBL" id="SSOP01000250">
    <property type="protein sequence ID" value="KAB5589599.1"/>
    <property type="molecule type" value="Genomic_DNA"/>
</dbReference>
<feature type="compositionally biased region" description="Low complexity" evidence="1">
    <location>
        <begin position="501"/>
        <end position="516"/>
    </location>
</feature>
<organism evidence="2 3">
    <name type="scientific">Ceratobasidium theobromae</name>
    <dbReference type="NCBI Taxonomy" id="1582974"/>
    <lineage>
        <taxon>Eukaryota</taxon>
        <taxon>Fungi</taxon>
        <taxon>Dikarya</taxon>
        <taxon>Basidiomycota</taxon>
        <taxon>Agaricomycotina</taxon>
        <taxon>Agaricomycetes</taxon>
        <taxon>Cantharellales</taxon>
        <taxon>Ceratobasidiaceae</taxon>
        <taxon>Ceratobasidium</taxon>
    </lineage>
</organism>
<feature type="region of interest" description="Disordered" evidence="1">
    <location>
        <begin position="88"/>
        <end position="144"/>
    </location>
</feature>
<keyword evidence="3" id="KW-1185">Reference proteome</keyword>
<sequence>MQTNTRTVIQPMGNDRTIGDRVRDMMAYIVSPGRRRAPTRTEFAQVVSTSFGKYHAGVVKLIEAAAAMFSGGERTGASVVHGSGVLDPVGGSEAGKIDSVSDGAKGSTTGDKIAGRSNGIRTANGLSTSNSSGHQSKTHRVGAGDGDDLVALVDDYLKDLEQDPTAFSVAGLSPGRVKPLKIGSRPSQSIGHTKDSTEDDIIGLIDDHLRDFGHESGTHISSPIKSTHVRGLALRTPRPTSPQTNRGYMRGREPRYAGQLTLPVPGKLPSNHRLPSEAARAIRELYYEQKASTSTRLRYTACELADRRVFLQQPTEDPQMDGVYPSRSRVNRETCVGPLRRQWAWGSNVPEVPAIKITRPEDVDSLIAQSSNQGGELVESTVSNPAPARRTRGRSNAIWIPPPSRPLPSCPVVNAPSEPSSPLTPSNVSPVEPMPTPAENVSPMTPAAQLARKMRGRPSSMSEWLSLFSAGSNPFVDEKIVATAAPLIESALMSPPPSPISPSSDSSSTTSASSPESSPPCTPPAEPKSLPLVKIAEEPTQSENVRRRARCSYDGGKYDLVVVPVIPDELMTEEIGVAC</sequence>
<feature type="compositionally biased region" description="Polar residues" evidence="1">
    <location>
        <begin position="370"/>
        <end position="384"/>
    </location>
</feature>
<gene>
    <name evidence="2" type="ORF">CTheo_6967</name>
</gene>
<evidence type="ECO:0000256" key="1">
    <source>
        <dbReference type="SAM" id="MobiDB-lite"/>
    </source>
</evidence>
<protein>
    <submittedName>
        <fullName evidence="2">Uncharacterized protein</fullName>
    </submittedName>
</protein>
<comment type="caution">
    <text evidence="2">The sequence shown here is derived from an EMBL/GenBank/DDBJ whole genome shotgun (WGS) entry which is preliminary data.</text>
</comment>
<feature type="compositionally biased region" description="Pro residues" evidence="1">
    <location>
        <begin position="400"/>
        <end position="409"/>
    </location>
</feature>
<feature type="compositionally biased region" description="Pro residues" evidence="1">
    <location>
        <begin position="517"/>
        <end position="526"/>
    </location>
</feature>
<feature type="region of interest" description="Disordered" evidence="1">
    <location>
        <begin position="370"/>
        <end position="455"/>
    </location>
</feature>
<feature type="compositionally biased region" description="Polar residues" evidence="1">
    <location>
        <begin position="119"/>
        <end position="135"/>
    </location>
</feature>
<dbReference type="Proteomes" id="UP000383932">
    <property type="component" value="Unassembled WGS sequence"/>
</dbReference>
<evidence type="ECO:0000313" key="2">
    <source>
        <dbReference type="EMBL" id="KAB5589599.1"/>
    </source>
</evidence>
<evidence type="ECO:0000313" key="3">
    <source>
        <dbReference type="Proteomes" id="UP000383932"/>
    </source>
</evidence>
<reference evidence="2 3" key="1">
    <citation type="journal article" date="2019" name="Fungal Biol. Biotechnol.">
        <title>Draft genome sequence of fastidious pathogen Ceratobasidium theobromae, which causes vascular-streak dieback in Theobroma cacao.</title>
        <authorList>
            <person name="Ali S.S."/>
            <person name="Asman A."/>
            <person name="Shao J."/>
            <person name="Firmansyah A.P."/>
            <person name="Susilo A.W."/>
            <person name="Rosmana A."/>
            <person name="McMahon P."/>
            <person name="Junaid M."/>
            <person name="Guest D."/>
            <person name="Kheng T.Y."/>
            <person name="Meinhardt L.W."/>
            <person name="Bailey B.A."/>
        </authorList>
    </citation>
    <scope>NUCLEOTIDE SEQUENCE [LARGE SCALE GENOMIC DNA]</scope>
    <source>
        <strain evidence="2 3">CT2</strain>
    </source>
</reference>
<accession>A0A5N5QDB6</accession>
<feature type="compositionally biased region" description="Polar residues" evidence="1">
    <location>
        <begin position="417"/>
        <end position="429"/>
    </location>
</feature>
<dbReference type="OrthoDB" id="3163305at2759"/>
<dbReference type="AlphaFoldDB" id="A0A5N5QDB6"/>
<name>A0A5N5QDB6_9AGAM</name>
<feature type="region of interest" description="Disordered" evidence="1">
    <location>
        <begin position="493"/>
        <end position="548"/>
    </location>
</feature>
<proteinExistence type="predicted"/>